<dbReference type="EMBL" id="JAHWGI010001411">
    <property type="protein sequence ID" value="KAK3930414.1"/>
    <property type="molecule type" value="Genomic_DNA"/>
</dbReference>
<organism evidence="3 4">
    <name type="scientific">Frankliniella fusca</name>
    <dbReference type="NCBI Taxonomy" id="407009"/>
    <lineage>
        <taxon>Eukaryota</taxon>
        <taxon>Metazoa</taxon>
        <taxon>Ecdysozoa</taxon>
        <taxon>Arthropoda</taxon>
        <taxon>Hexapoda</taxon>
        <taxon>Insecta</taxon>
        <taxon>Pterygota</taxon>
        <taxon>Neoptera</taxon>
        <taxon>Paraneoptera</taxon>
        <taxon>Thysanoptera</taxon>
        <taxon>Terebrantia</taxon>
        <taxon>Thripoidea</taxon>
        <taxon>Thripidae</taxon>
        <taxon>Frankliniella</taxon>
    </lineage>
</organism>
<feature type="coiled-coil region" evidence="1">
    <location>
        <begin position="126"/>
        <end position="314"/>
    </location>
</feature>
<protein>
    <submittedName>
        <fullName evidence="3">Coiled-coil domain-containing protein 40</fullName>
    </submittedName>
</protein>
<dbReference type="GO" id="GO:0005737">
    <property type="term" value="C:cytoplasm"/>
    <property type="evidence" value="ECO:0007669"/>
    <property type="project" value="TreeGrafter"/>
</dbReference>
<proteinExistence type="predicted"/>
<reference evidence="3" key="2">
    <citation type="journal article" date="2023" name="BMC Genomics">
        <title>Pest status, molecular evolution, and epigenetic factors derived from the genome assembly of Frankliniella fusca, a thysanopteran phytovirus vector.</title>
        <authorList>
            <person name="Catto M.A."/>
            <person name="Labadie P.E."/>
            <person name="Jacobson A.L."/>
            <person name="Kennedy G.G."/>
            <person name="Srinivasan R."/>
            <person name="Hunt B.G."/>
        </authorList>
    </citation>
    <scope>NUCLEOTIDE SEQUENCE</scope>
    <source>
        <strain evidence="3">PL_HMW_Pooled</strain>
    </source>
</reference>
<evidence type="ECO:0000256" key="1">
    <source>
        <dbReference type="SAM" id="Coils"/>
    </source>
</evidence>
<name>A0AAE1I0K4_9NEOP</name>
<feature type="coiled-coil region" evidence="1">
    <location>
        <begin position="838"/>
        <end position="919"/>
    </location>
</feature>
<comment type="caution">
    <text evidence="3">The sequence shown here is derived from an EMBL/GenBank/DDBJ whole genome shotgun (WGS) entry which is preliminary data.</text>
</comment>
<accession>A0AAE1I0K4</accession>
<reference evidence="3" key="1">
    <citation type="submission" date="2021-07" db="EMBL/GenBank/DDBJ databases">
        <authorList>
            <person name="Catto M.A."/>
            <person name="Jacobson A."/>
            <person name="Kennedy G."/>
            <person name="Labadie P."/>
            <person name="Hunt B.G."/>
            <person name="Srinivasan R."/>
        </authorList>
    </citation>
    <scope>NUCLEOTIDE SEQUENCE</scope>
    <source>
        <strain evidence="3">PL_HMW_Pooled</strain>
        <tissue evidence="3">Head</tissue>
    </source>
</reference>
<evidence type="ECO:0000256" key="2">
    <source>
        <dbReference type="SAM" id="MobiDB-lite"/>
    </source>
</evidence>
<feature type="coiled-coil region" evidence="1">
    <location>
        <begin position="710"/>
        <end position="751"/>
    </location>
</feature>
<dbReference type="PANTHER" id="PTHR16275:SF8">
    <property type="entry name" value="COILED-COIL DOMAIN-CONTAINING PROTEIN 40"/>
    <property type="match status" value="1"/>
</dbReference>
<keyword evidence="4" id="KW-1185">Reference proteome</keyword>
<evidence type="ECO:0000313" key="3">
    <source>
        <dbReference type="EMBL" id="KAK3930414.1"/>
    </source>
</evidence>
<dbReference type="GO" id="GO:0035082">
    <property type="term" value="P:axoneme assembly"/>
    <property type="evidence" value="ECO:0007669"/>
    <property type="project" value="InterPro"/>
</dbReference>
<gene>
    <name evidence="3" type="ORF">KUF71_005148</name>
</gene>
<dbReference type="PANTHER" id="PTHR16275">
    <property type="entry name" value="COILED-COIL DOMAIN-CONTAINING PROTEIN 40"/>
    <property type="match status" value="1"/>
</dbReference>
<dbReference type="Proteomes" id="UP001219518">
    <property type="component" value="Unassembled WGS sequence"/>
</dbReference>
<feature type="region of interest" description="Disordered" evidence="2">
    <location>
        <begin position="1"/>
        <end position="90"/>
    </location>
</feature>
<dbReference type="InterPro" id="IPR037386">
    <property type="entry name" value="CCDC40"/>
</dbReference>
<feature type="compositionally biased region" description="Basic and acidic residues" evidence="2">
    <location>
        <begin position="33"/>
        <end position="63"/>
    </location>
</feature>
<dbReference type="AlphaFoldDB" id="A0AAE1I0K4"/>
<evidence type="ECO:0000313" key="4">
    <source>
        <dbReference type="Proteomes" id="UP001219518"/>
    </source>
</evidence>
<feature type="compositionally biased region" description="Polar residues" evidence="2">
    <location>
        <begin position="69"/>
        <end position="81"/>
    </location>
</feature>
<sequence>MEEKRELESSQNTADSEGKHDNQDPQLLVTHVVQDRDNRESPTHLLDETPVLEHRAEAPHDTEVAASGATPTSTTMKQNWNEMDPAKLGDSRQIKQNPESLKAESQDTEDFADHPHVLDPNNPLMIKFQQALTDLLKKQLNKLSQEVSELKSNLKMKAKEREDLGVNLFNIQEEVCHSQKQIASCNLSLTELEEKRESLEEDLKKNRVLYKEESAKISQAQAQEERMRLEIETLKNMEWQLKQWESDYNSELAVSQRIADKTEKQKEEMAKEKQKQDILLLKLRQVVLGLESKKEQLKAQREVKLQQQESLRRTIAEGTTDLEALQTEQIRLTRIWNGVVINLQQRDKVFNTVQKELEKAKEAFQLMISEIEGYKRLAKHEMMQNEKTMSILDHLEKEYNDLMKTHCKNKELIEELEADYSHISGIVKSREENLHSILMDGKVLLQQSQYKQREIEHLTQKKIMLEMQILEKLQDQSKHDKAFQHLAKTIKSLKDSNKNQVKLNSLLHEMTFIMMENQISKTMVEVEKTRGINVYNENLISEANNELAKYGRDLSQMEVNMKRSISTMENKMQLIDQLSKKLNLILARSGMTEESPQEIRIKAIELEIEETAQEAEKKQAFWLRLQSHIVRLTEERQKQLQQLNLLYKQVHILTQRSLKIENEIEKHNRGKKDIEHQMHELDVSLHKMTVGLHNKRGYKEVLDKENLIIQTEALGLLKDLEKENLEQEEEMTNLEEINLMLNQEILDLKRDCLAWEKKILLAAETKQMNEEENKANGELGQMKVEIHRMDVRFSHLRKVQETLVKDLEHCIMRRESLLNEADAREKKSAGCSSSTSNRIVFERKLENLSNRKKQAILEARNVASQLENELPKELSQLQVALADAEKVLQSEEQALLECKKKAEEAYAMKQQKLEMLVRLQKKVRLYSKVKEGKHKLMYRTESGLDAEICKQRTVTSNLLDLTSVLQQHFPPLSAQLLRLNNILHSSNPQ</sequence>
<keyword evidence="1" id="KW-0175">Coiled coil</keyword>